<dbReference type="InterPro" id="IPR036291">
    <property type="entry name" value="NAD(P)-bd_dom_sf"/>
</dbReference>
<dbReference type="InterPro" id="IPR051606">
    <property type="entry name" value="Polyketide_Oxido-like"/>
</dbReference>
<dbReference type="EMBL" id="CP019606">
    <property type="protein sequence ID" value="AQP46838.1"/>
    <property type="molecule type" value="Genomic_DNA"/>
</dbReference>
<dbReference type="OrthoDB" id="3191258at2"/>
<dbReference type="RefSeq" id="WP_077685150.1">
    <property type="nucleotide sequence ID" value="NZ_CP019606.1"/>
</dbReference>
<accession>A0A1Q2CL42</accession>
<dbReference type="Gene3D" id="3.40.50.720">
    <property type="entry name" value="NAD(P)-binding Rossmann-like Domain"/>
    <property type="match status" value="1"/>
</dbReference>
<organism evidence="2 3">
    <name type="scientific">Tessaracoccus aquimaris</name>
    <dbReference type="NCBI Taxonomy" id="1332264"/>
    <lineage>
        <taxon>Bacteria</taxon>
        <taxon>Bacillati</taxon>
        <taxon>Actinomycetota</taxon>
        <taxon>Actinomycetes</taxon>
        <taxon>Propionibacteriales</taxon>
        <taxon>Propionibacteriaceae</taxon>
        <taxon>Tessaracoccus</taxon>
    </lineage>
</organism>
<dbReference type="InterPro" id="IPR016040">
    <property type="entry name" value="NAD(P)-bd_dom"/>
</dbReference>
<evidence type="ECO:0000259" key="1">
    <source>
        <dbReference type="Pfam" id="PF13460"/>
    </source>
</evidence>
<feature type="domain" description="NAD(P)-binding" evidence="1">
    <location>
        <begin position="8"/>
        <end position="203"/>
    </location>
</feature>
<reference evidence="3" key="1">
    <citation type="submission" date="2017-02" db="EMBL/GenBank/DDBJ databases">
        <title>Tessaracoccus aquaemaris sp. nov., isolated from the intestine of a Korean rockfish, Sebastes schlegelii, in a marine aquaculture pond.</title>
        <authorList>
            <person name="Tak E.J."/>
            <person name="Bae J.-W."/>
        </authorList>
    </citation>
    <scope>NUCLEOTIDE SEQUENCE [LARGE SCALE GENOMIC DNA]</scope>
    <source>
        <strain evidence="3">NSG39</strain>
    </source>
</reference>
<dbReference type="AlphaFoldDB" id="A0A1Q2CL42"/>
<dbReference type="GO" id="GO:0016646">
    <property type="term" value="F:oxidoreductase activity, acting on the CH-NH group of donors, NAD or NADP as acceptor"/>
    <property type="evidence" value="ECO:0007669"/>
    <property type="project" value="TreeGrafter"/>
</dbReference>
<dbReference type="SUPFAM" id="SSF51735">
    <property type="entry name" value="NAD(P)-binding Rossmann-fold domains"/>
    <property type="match status" value="1"/>
</dbReference>
<sequence length="214" mass="22052">MTRITVLGGTGYAGSNIAREAASRGHDVTVVARHVPRESLAGVRYVTGDVADEATLASAVDGADVVVEALAPRGPLAGELRGVVRRLAEVAQRAGKRLGVVGGAGSLLVAPEGPALSETPGFPDAFLAEAREMGDVLGDLRASDEALDWFYVSPAANFGGANAGERTGSYRIGGDVLLSDEHGISNISGADFAKAVVDEIEEPAHRRARFGVAY</sequence>
<name>A0A1Q2CL42_9ACTN</name>
<dbReference type="STRING" id="1332264.BW730_04140"/>
<proteinExistence type="predicted"/>
<keyword evidence="3" id="KW-1185">Reference proteome</keyword>
<gene>
    <name evidence="2" type="ORF">BW730_04140</name>
</gene>
<dbReference type="PANTHER" id="PTHR43355:SF2">
    <property type="entry name" value="FLAVIN REDUCTASE (NADPH)"/>
    <property type="match status" value="1"/>
</dbReference>
<dbReference type="Proteomes" id="UP000188145">
    <property type="component" value="Chromosome"/>
</dbReference>
<evidence type="ECO:0000313" key="3">
    <source>
        <dbReference type="Proteomes" id="UP000188145"/>
    </source>
</evidence>
<dbReference type="KEGG" id="tes:BW730_04140"/>
<dbReference type="Pfam" id="PF13460">
    <property type="entry name" value="NAD_binding_10"/>
    <property type="match status" value="1"/>
</dbReference>
<evidence type="ECO:0000313" key="2">
    <source>
        <dbReference type="EMBL" id="AQP46838.1"/>
    </source>
</evidence>
<protein>
    <submittedName>
        <fullName evidence="2">NAD-dependent epimerase</fullName>
    </submittedName>
</protein>
<dbReference type="PANTHER" id="PTHR43355">
    <property type="entry name" value="FLAVIN REDUCTASE (NADPH)"/>
    <property type="match status" value="1"/>
</dbReference>